<organism evidence="1 2">
    <name type="scientific">Klebsiella phage vB_KleM_RaK2</name>
    <dbReference type="NCBI Taxonomy" id="1147094"/>
    <lineage>
        <taxon>Viruses</taxon>
        <taxon>Duplodnaviria</taxon>
        <taxon>Heunggongvirae</taxon>
        <taxon>Uroviricota</taxon>
        <taxon>Caudoviricetes</taxon>
        <taxon>Alcyoneusvirus</taxon>
        <taxon>Alcyoneusvirus RaK2</taxon>
    </lineage>
</organism>
<evidence type="ECO:0000313" key="2">
    <source>
        <dbReference type="Proteomes" id="UP000007524"/>
    </source>
</evidence>
<keyword evidence="2" id="KW-1185">Reference proteome</keyword>
<dbReference type="EMBL" id="JQ513383">
    <property type="protein sequence ID" value="AFA44297.1"/>
    <property type="molecule type" value="Genomic_DNA"/>
</dbReference>
<accession>H6X3I1</accession>
<dbReference type="GeneID" id="14012612"/>
<dbReference type="RefSeq" id="YP_007007179.1">
    <property type="nucleotide sequence ID" value="NC_019526.1"/>
</dbReference>
<dbReference type="KEGG" id="vg:14012612"/>
<dbReference type="Proteomes" id="UP000007524">
    <property type="component" value="Segment"/>
</dbReference>
<gene>
    <name evidence="1" type="ORF">RaK2_00024</name>
</gene>
<name>H6X3I1_9CAUD</name>
<sequence>MRVRKHKLKHYNKIIKKYYLIDDDFIRKMYRSLHTRVYPDCVLNDNKKYYNPGKSKYKKKVKKEKFKTKNSFEKFIPMSKIYAWIPITYYNPVKRSRIKDISNGYIMCHIIELNEILGTEYDEMNFQNMNLISYFSEW</sequence>
<protein>
    <submittedName>
        <fullName evidence="1">Uncharacterized protein</fullName>
    </submittedName>
</protein>
<proteinExistence type="predicted"/>
<evidence type="ECO:0000313" key="1">
    <source>
        <dbReference type="EMBL" id="AFA44297.1"/>
    </source>
</evidence>
<reference evidence="1 2" key="1">
    <citation type="journal article" date="2012" name="J. Virol.">
        <title>Genome of Klebsiella sp.-Infecting Bacteriophage vB_KleM_RaK2.</title>
        <authorList>
            <person name="Simoliunas E."/>
            <person name="Kaliniene L."/>
            <person name="Truncaite L."/>
            <person name="Klausa V."/>
            <person name="Zajanckauskaite A."/>
            <person name="Meskys R."/>
        </authorList>
    </citation>
    <scope>NUCLEOTIDE SEQUENCE [LARGE SCALE GENOMIC DNA]</scope>
</reference>